<proteinExistence type="inferred from homology"/>
<dbReference type="InterPro" id="IPR027500">
    <property type="entry name" value="Ribosomal_eS1_euk"/>
</dbReference>
<dbReference type="AlphaFoldDB" id="A0AAV8TAY8"/>
<sequence length="543" mass="61008">MSAVPISKVDPGLSVATSSKVAVVGGAWAGRGGVQPSRGNLTFHPNVMLDGVVSPPVELLRAGARAWSNALVGFFWSKRLAFPVVNAWAKARWGKKGFEKAMLMEDGLFLFKFSPQSNISDILEQGPWHIGNQPLFLRQWKTGMCLDRGSVEVIPLWVQFHGLPMEYWTLEGLSHLASGIGRPICLDSQTAKMDRIGFAKICIEVPKDTIMPDSLKIRRLDNTGELSCVSISVTYPWKPSVAGKQWVNTGRRFQAEGHEARACGTSPGQGPVGLNSPGLVYNQEVPVEIANPSTPFLQFLVPHNLRWLSLDQTGFECKQPTLLLRKIGMTSRRLLYSGVRSFGKTLVSRTQGTKIASEGLKHRVFEVSLADPEKDEDHAYRKIRLRAEDVQGRNVLTNFWGMDFTTDKLRSLVRKWQTLIEAHVDVKTTDNYSLRLFCIAFTKRRAHQVKRTCYAQSSQIRQICQKMREIMINQSSCDLKDLVQKLISESIGREIDKATSSIFPLQNVYIRKGFKVVVLENGKWDEEGCCVGDERERWRVGSW</sequence>
<dbReference type="InterPro" id="IPR001593">
    <property type="entry name" value="Ribosomal_eS1"/>
</dbReference>
<evidence type="ECO:0000313" key="7">
    <source>
        <dbReference type="Proteomes" id="UP001159364"/>
    </source>
</evidence>
<comment type="subcellular location">
    <subcellularLocation>
        <location evidence="4">Cytoplasm</location>
    </subcellularLocation>
</comment>
<gene>
    <name evidence="6" type="ORF">K2173_002387</name>
</gene>
<dbReference type="GO" id="GO:0022627">
    <property type="term" value="C:cytosolic small ribosomal subunit"/>
    <property type="evidence" value="ECO:0007669"/>
    <property type="project" value="UniProtKB-UniRule"/>
</dbReference>
<dbReference type="GO" id="GO:0006412">
    <property type="term" value="P:translation"/>
    <property type="evidence" value="ECO:0007669"/>
    <property type="project" value="UniProtKB-UniRule"/>
</dbReference>
<dbReference type="Pfam" id="PF01015">
    <property type="entry name" value="Ribosomal_S3Ae"/>
    <property type="match status" value="1"/>
</dbReference>
<evidence type="ECO:0000256" key="1">
    <source>
        <dbReference type="ARBA" id="ARBA00022490"/>
    </source>
</evidence>
<comment type="similarity">
    <text evidence="4">Belongs to the eukaryotic ribosomal protein eS1 family.</text>
</comment>
<dbReference type="Proteomes" id="UP001159364">
    <property type="component" value="Linkage Group LG05"/>
</dbReference>
<comment type="caution">
    <text evidence="6">The sequence shown here is derived from an EMBL/GenBank/DDBJ whole genome shotgun (WGS) entry which is preliminary data.</text>
</comment>
<evidence type="ECO:0000259" key="5">
    <source>
        <dbReference type="Pfam" id="PF14111"/>
    </source>
</evidence>
<dbReference type="Pfam" id="PF14111">
    <property type="entry name" value="DUF4283"/>
    <property type="match status" value="1"/>
</dbReference>
<keyword evidence="3 4" id="KW-0687">Ribonucleoprotein</keyword>
<reference evidence="6 7" key="1">
    <citation type="submission" date="2021-09" db="EMBL/GenBank/DDBJ databases">
        <title>Genomic insights and catalytic innovation underlie evolution of tropane alkaloids biosynthesis.</title>
        <authorList>
            <person name="Wang Y.-J."/>
            <person name="Tian T."/>
            <person name="Huang J.-P."/>
            <person name="Huang S.-X."/>
        </authorList>
    </citation>
    <scope>NUCLEOTIDE SEQUENCE [LARGE SCALE GENOMIC DNA]</scope>
    <source>
        <strain evidence="6">KIB-2018</strain>
        <tissue evidence="6">Leaf</tissue>
    </source>
</reference>
<evidence type="ECO:0000256" key="3">
    <source>
        <dbReference type="ARBA" id="ARBA00023274"/>
    </source>
</evidence>
<dbReference type="InterPro" id="IPR025558">
    <property type="entry name" value="DUF4283"/>
</dbReference>
<comment type="subunit">
    <text evidence="4">Component of the small ribosomal subunit. Mature ribosomes consist of a small (40S) and a large (60S) subunit. The 40S subunit contains about 33 different proteins and 1 molecule of RNA (18S). The 60S subunit contains about 49 different proteins and 3 molecules of RNA (25S, 5.8S and 5S).</text>
</comment>
<evidence type="ECO:0000256" key="2">
    <source>
        <dbReference type="ARBA" id="ARBA00022980"/>
    </source>
</evidence>
<keyword evidence="7" id="KW-1185">Reference proteome</keyword>
<dbReference type="GO" id="GO:0003735">
    <property type="term" value="F:structural constituent of ribosome"/>
    <property type="evidence" value="ECO:0007669"/>
    <property type="project" value="UniProtKB-UniRule"/>
</dbReference>
<protein>
    <recommendedName>
        <fullName evidence="4">Small ribosomal subunit protein eS1</fullName>
    </recommendedName>
</protein>
<evidence type="ECO:0000256" key="4">
    <source>
        <dbReference type="HAMAP-Rule" id="MF_03122"/>
    </source>
</evidence>
<dbReference type="EMBL" id="JAIWQS010000005">
    <property type="protein sequence ID" value="KAJ8763504.1"/>
    <property type="molecule type" value="Genomic_DNA"/>
</dbReference>
<organism evidence="6 7">
    <name type="scientific">Erythroxylum novogranatense</name>
    <dbReference type="NCBI Taxonomy" id="1862640"/>
    <lineage>
        <taxon>Eukaryota</taxon>
        <taxon>Viridiplantae</taxon>
        <taxon>Streptophyta</taxon>
        <taxon>Embryophyta</taxon>
        <taxon>Tracheophyta</taxon>
        <taxon>Spermatophyta</taxon>
        <taxon>Magnoliopsida</taxon>
        <taxon>eudicotyledons</taxon>
        <taxon>Gunneridae</taxon>
        <taxon>Pentapetalae</taxon>
        <taxon>rosids</taxon>
        <taxon>fabids</taxon>
        <taxon>Malpighiales</taxon>
        <taxon>Erythroxylaceae</taxon>
        <taxon>Erythroxylum</taxon>
    </lineage>
</organism>
<name>A0AAV8TAY8_9ROSI</name>
<dbReference type="HAMAP" id="MF_03122">
    <property type="entry name" value="Ribosomal_eS1_euk"/>
    <property type="match status" value="1"/>
</dbReference>
<dbReference type="PANTHER" id="PTHR11830">
    <property type="entry name" value="40S RIBOSOMAL PROTEIN S3A"/>
    <property type="match status" value="1"/>
</dbReference>
<feature type="domain" description="DUF4283" evidence="5">
    <location>
        <begin position="65"/>
        <end position="144"/>
    </location>
</feature>
<evidence type="ECO:0000313" key="6">
    <source>
        <dbReference type="EMBL" id="KAJ8763504.1"/>
    </source>
</evidence>
<comment type="caution">
    <text evidence="4">Lacks conserved residue(s) required for the propagation of feature annotation.</text>
</comment>
<keyword evidence="1 4" id="KW-0963">Cytoplasm</keyword>
<accession>A0AAV8TAY8</accession>
<dbReference type="SMART" id="SM01397">
    <property type="entry name" value="Ribosomal_S3Ae"/>
    <property type="match status" value="1"/>
</dbReference>
<keyword evidence="2 4" id="KW-0689">Ribosomal protein</keyword>